<keyword evidence="5" id="KW-0808">Transferase</keyword>
<reference evidence="9 10" key="2">
    <citation type="submission" date="2018-08" db="EMBL/GenBank/DDBJ databases">
        <title>A genome reference for cultivated species of the human gut microbiota.</title>
        <authorList>
            <person name="Zou Y."/>
            <person name="Xue W."/>
            <person name="Luo G."/>
        </authorList>
    </citation>
    <scope>NUCLEOTIDE SEQUENCE [LARGE SCALE GENOMIC DNA]</scope>
    <source>
        <strain evidence="7 9">AM37-1AC</strain>
        <strain evidence="6 10">AM43-11</strain>
    </source>
</reference>
<evidence type="ECO:0000256" key="1">
    <source>
        <dbReference type="ARBA" id="ARBA00011888"/>
    </source>
</evidence>
<sequence>MDRNNALTDPKKLVRVELKNAGFDIDKIKIPDRVYLLADDIFDEMVSRNVGEYRYPLGGKLYVFNKNENIGFIKGHMCSPAIATQAEDLIAGGVKELIHVGYAGGLQPELVPGEIILTDGAFNDTAVARLYGYDYDIIHSSKDLTNEIEEMITSAEILYKRGFHWTTDAGYRETWGQVMDYRDKGALCVEMEGVGLFTIANYRKCVATGIYVVSDVYLEDDWKLGWEGNDIKKAVGEIIDMIIKSIR</sequence>
<dbReference type="Gene3D" id="3.40.50.1580">
    <property type="entry name" value="Nucleoside phosphorylase domain"/>
    <property type="match status" value="1"/>
</dbReference>
<evidence type="ECO:0000259" key="4">
    <source>
        <dbReference type="Pfam" id="PF01048"/>
    </source>
</evidence>
<dbReference type="Proteomes" id="UP000283513">
    <property type="component" value="Unassembled WGS sequence"/>
</dbReference>
<dbReference type="OrthoDB" id="7945729at2"/>
<dbReference type="GO" id="GO:0009116">
    <property type="term" value="P:nucleoside metabolic process"/>
    <property type="evidence" value="ECO:0007669"/>
    <property type="project" value="InterPro"/>
</dbReference>
<keyword evidence="5" id="KW-0328">Glycosyltransferase</keyword>
<feature type="domain" description="Nucleoside phosphorylase" evidence="4">
    <location>
        <begin position="56"/>
        <end position="233"/>
    </location>
</feature>
<evidence type="ECO:0000313" key="6">
    <source>
        <dbReference type="EMBL" id="RHA67227.1"/>
    </source>
</evidence>
<dbReference type="STRING" id="166486.ERS852572_01969"/>
<dbReference type="SUPFAM" id="SSF53167">
    <property type="entry name" value="Purine and uridine phosphorylases"/>
    <property type="match status" value="1"/>
</dbReference>
<dbReference type="PANTHER" id="PTHR43691">
    <property type="entry name" value="URIDINE PHOSPHORYLASE"/>
    <property type="match status" value="1"/>
</dbReference>
<reference evidence="5 8" key="1">
    <citation type="submission" date="2015-09" db="EMBL/GenBank/DDBJ databases">
        <authorList>
            <consortium name="Pathogen Informatics"/>
        </authorList>
    </citation>
    <scope>NUCLEOTIDE SEQUENCE [LARGE SCALE GENOMIC DNA]</scope>
    <source>
        <strain evidence="5 8">2789STDY5834960</strain>
    </source>
</reference>
<proteinExistence type="predicted"/>
<dbReference type="Pfam" id="PF01048">
    <property type="entry name" value="PNP_UDP_1"/>
    <property type="match status" value="1"/>
</dbReference>
<accession>A0A173U8Y8</accession>
<protein>
    <recommendedName>
        <fullName evidence="2">Uridine phosphorylase</fullName>
        <ecNumber evidence="1">2.4.2.3</ecNumber>
    </recommendedName>
</protein>
<dbReference type="EC" id="2.4.2.3" evidence="1"/>
<evidence type="ECO:0000256" key="3">
    <source>
        <dbReference type="ARBA" id="ARBA00048447"/>
    </source>
</evidence>
<dbReference type="AlphaFoldDB" id="A0A173U8Y8"/>
<evidence type="ECO:0000313" key="7">
    <source>
        <dbReference type="EMBL" id="RHC19750.1"/>
    </source>
</evidence>
<dbReference type="Proteomes" id="UP000095350">
    <property type="component" value="Unassembled WGS sequence"/>
</dbReference>
<dbReference type="PaxDb" id="166486-ERS852572_01969"/>
<gene>
    <name evidence="5" type="primary">deoD</name>
    <name evidence="7" type="ORF">DW856_02425</name>
    <name evidence="6" type="ORF">DW927_09455</name>
    <name evidence="5" type="ORF">ERS852572_01969</name>
</gene>
<dbReference type="InterPro" id="IPR000845">
    <property type="entry name" value="Nucleoside_phosphorylase_d"/>
</dbReference>
<dbReference type="InterPro" id="IPR035994">
    <property type="entry name" value="Nucleoside_phosphorylase_sf"/>
</dbReference>
<evidence type="ECO:0000313" key="8">
    <source>
        <dbReference type="Proteomes" id="UP000095350"/>
    </source>
</evidence>
<dbReference type="GO" id="GO:0004850">
    <property type="term" value="F:uridine phosphorylase activity"/>
    <property type="evidence" value="ECO:0007669"/>
    <property type="project" value="UniProtKB-EC"/>
</dbReference>
<dbReference type="GO" id="GO:0005829">
    <property type="term" value="C:cytosol"/>
    <property type="evidence" value="ECO:0007669"/>
    <property type="project" value="TreeGrafter"/>
</dbReference>
<dbReference type="PANTHER" id="PTHR43691:SF11">
    <property type="entry name" value="FI09636P-RELATED"/>
    <property type="match status" value="1"/>
</dbReference>
<dbReference type="EMBL" id="CYXZ01000013">
    <property type="protein sequence ID" value="CUN11229.1"/>
    <property type="molecule type" value="Genomic_DNA"/>
</dbReference>
<evidence type="ECO:0000256" key="2">
    <source>
        <dbReference type="ARBA" id="ARBA00021980"/>
    </source>
</evidence>
<evidence type="ECO:0000313" key="10">
    <source>
        <dbReference type="Proteomes" id="UP000284465"/>
    </source>
</evidence>
<dbReference type="RefSeq" id="WP_055194420.1">
    <property type="nucleotide sequence ID" value="NZ_CACRUM010000068.1"/>
</dbReference>
<dbReference type="Proteomes" id="UP000284465">
    <property type="component" value="Unassembled WGS sequence"/>
</dbReference>
<dbReference type="EMBL" id="QSFP01000009">
    <property type="protein sequence ID" value="RHA67227.1"/>
    <property type="molecule type" value="Genomic_DNA"/>
</dbReference>
<organism evidence="5 8">
    <name type="scientific">Roseburia intestinalis</name>
    <dbReference type="NCBI Taxonomy" id="166486"/>
    <lineage>
        <taxon>Bacteria</taxon>
        <taxon>Bacillati</taxon>
        <taxon>Bacillota</taxon>
        <taxon>Clostridia</taxon>
        <taxon>Lachnospirales</taxon>
        <taxon>Lachnospiraceae</taxon>
        <taxon>Roseburia</taxon>
    </lineage>
</organism>
<comment type="catalytic activity">
    <reaction evidence="3">
        <text>uridine + phosphate = alpha-D-ribose 1-phosphate + uracil</text>
        <dbReference type="Rhea" id="RHEA:24388"/>
        <dbReference type="ChEBI" id="CHEBI:16704"/>
        <dbReference type="ChEBI" id="CHEBI:17568"/>
        <dbReference type="ChEBI" id="CHEBI:43474"/>
        <dbReference type="ChEBI" id="CHEBI:57720"/>
        <dbReference type="EC" id="2.4.2.3"/>
    </reaction>
</comment>
<evidence type="ECO:0000313" key="5">
    <source>
        <dbReference type="EMBL" id="CUN11229.1"/>
    </source>
</evidence>
<dbReference type="EMBL" id="QSHO01000002">
    <property type="protein sequence ID" value="RHC19750.1"/>
    <property type="molecule type" value="Genomic_DNA"/>
</dbReference>
<dbReference type="CDD" id="cd09007">
    <property type="entry name" value="NP-I_spr0068"/>
    <property type="match status" value="1"/>
</dbReference>
<name>A0A173U8Y8_9FIRM</name>
<evidence type="ECO:0000313" key="9">
    <source>
        <dbReference type="Proteomes" id="UP000283513"/>
    </source>
</evidence>